<dbReference type="Gene3D" id="3.40.50.150">
    <property type="entry name" value="Vaccinia Virus protein VP39"/>
    <property type="match status" value="1"/>
</dbReference>
<dbReference type="PANTHER" id="PTHR32183">
    <property type="match status" value="1"/>
</dbReference>
<keyword evidence="6" id="KW-1185">Reference proteome</keyword>
<comment type="caution">
    <text evidence="5">The sequence shown here is derived from an EMBL/GenBank/DDBJ whole genome shotgun (WGS) entry which is preliminary data.</text>
</comment>
<evidence type="ECO:0000313" key="6">
    <source>
        <dbReference type="Proteomes" id="UP000765509"/>
    </source>
</evidence>
<evidence type="ECO:0000256" key="1">
    <source>
        <dbReference type="ARBA" id="ARBA00022553"/>
    </source>
</evidence>
<dbReference type="EMBL" id="AVOT02002826">
    <property type="protein sequence ID" value="MBW0471656.1"/>
    <property type="molecule type" value="Genomic_DNA"/>
</dbReference>
<dbReference type="CDD" id="cd02440">
    <property type="entry name" value="AdoMet_MTases"/>
    <property type="match status" value="1"/>
</dbReference>
<evidence type="ECO:0000256" key="4">
    <source>
        <dbReference type="ARBA" id="ARBA00022691"/>
    </source>
</evidence>
<keyword evidence="4" id="KW-0949">S-adenosyl-L-methionine</keyword>
<protein>
    <recommendedName>
        <fullName evidence="7">Thiol methyltransferase 2</fullName>
    </recommendedName>
</protein>
<proteinExistence type="predicted"/>
<dbReference type="InterPro" id="IPR029063">
    <property type="entry name" value="SAM-dependent_MTases_sf"/>
</dbReference>
<dbReference type="Pfam" id="PF05724">
    <property type="entry name" value="TPMT"/>
    <property type="match status" value="1"/>
</dbReference>
<keyword evidence="3" id="KW-0808">Transferase</keyword>
<evidence type="ECO:0000313" key="5">
    <source>
        <dbReference type="EMBL" id="MBW0471656.1"/>
    </source>
</evidence>
<dbReference type="GO" id="GO:0008757">
    <property type="term" value="F:S-adenosylmethionine-dependent methyltransferase activity"/>
    <property type="evidence" value="ECO:0007669"/>
    <property type="project" value="InterPro"/>
</dbReference>
<dbReference type="GO" id="GO:0032259">
    <property type="term" value="P:methylation"/>
    <property type="evidence" value="ECO:0007669"/>
    <property type="project" value="UniProtKB-KW"/>
</dbReference>
<evidence type="ECO:0000256" key="3">
    <source>
        <dbReference type="ARBA" id="ARBA00022679"/>
    </source>
</evidence>
<organism evidence="5 6">
    <name type="scientific">Austropuccinia psidii MF-1</name>
    <dbReference type="NCBI Taxonomy" id="1389203"/>
    <lineage>
        <taxon>Eukaryota</taxon>
        <taxon>Fungi</taxon>
        <taxon>Dikarya</taxon>
        <taxon>Basidiomycota</taxon>
        <taxon>Pucciniomycotina</taxon>
        <taxon>Pucciniomycetes</taxon>
        <taxon>Pucciniales</taxon>
        <taxon>Sphaerophragmiaceae</taxon>
        <taxon>Austropuccinia</taxon>
    </lineage>
</organism>
<dbReference type="Proteomes" id="UP000765509">
    <property type="component" value="Unassembled WGS sequence"/>
</dbReference>
<accession>A0A9Q3GL96</accession>
<evidence type="ECO:0000256" key="2">
    <source>
        <dbReference type="ARBA" id="ARBA00022603"/>
    </source>
</evidence>
<dbReference type="AlphaFoldDB" id="A0A9Q3GL96"/>
<sequence>MNDANIVLNQHRLDQASSQSPLDCYRALMASASLPGADPSAGWQDAWEAGIIPWDKGQVQHALEELFTENGAEWGFESVRLGRALVPGCGRGYDVLFLTRRVKECWGIDVSRKAIEMAKAWAEAQADTEDCVFSFHVEDFFKFAIPPGSFDLAYDYSFFCAISPSQRLHWAQRYAELINQGGKLITLLYPIDGDRPGGPPFSVDPEDVNILLSRVGFKKILCRMPSHPRHPQLLAFQGSIVLPAILGV</sequence>
<evidence type="ECO:0008006" key="7">
    <source>
        <dbReference type="Google" id="ProtNLM"/>
    </source>
</evidence>
<dbReference type="OrthoDB" id="276151at2759"/>
<gene>
    <name evidence="5" type="ORF">O181_011371</name>
</gene>
<reference evidence="5" key="1">
    <citation type="submission" date="2021-03" db="EMBL/GenBank/DDBJ databases">
        <title>Draft genome sequence of rust myrtle Austropuccinia psidii MF-1, a brazilian biotype.</title>
        <authorList>
            <person name="Quecine M.C."/>
            <person name="Pachon D.M.R."/>
            <person name="Bonatelli M.L."/>
            <person name="Correr F.H."/>
            <person name="Franceschini L.M."/>
            <person name="Leite T.F."/>
            <person name="Margarido G.R.A."/>
            <person name="Almeida C.A."/>
            <person name="Ferrarezi J.A."/>
            <person name="Labate C.A."/>
        </authorList>
    </citation>
    <scope>NUCLEOTIDE SEQUENCE</scope>
    <source>
        <strain evidence="5">MF-1</strain>
    </source>
</reference>
<dbReference type="PANTHER" id="PTHR32183:SF11">
    <property type="entry name" value="THIOL METHYLTRANSFERASE 2-RELATED"/>
    <property type="match status" value="1"/>
</dbReference>
<keyword evidence="1" id="KW-0597">Phosphoprotein</keyword>
<dbReference type="SUPFAM" id="SSF53335">
    <property type="entry name" value="S-adenosyl-L-methionine-dependent methyltransferases"/>
    <property type="match status" value="1"/>
</dbReference>
<dbReference type="InterPro" id="IPR008854">
    <property type="entry name" value="TPMT"/>
</dbReference>
<name>A0A9Q3GL96_9BASI</name>
<keyword evidence="2" id="KW-0489">Methyltransferase</keyword>
<dbReference type="PROSITE" id="PS51585">
    <property type="entry name" value="SAM_MT_TPMT"/>
    <property type="match status" value="1"/>
</dbReference>